<organism evidence="3 4">
    <name type="scientific">Candidatus Portnoybacteria bacterium RIFCSPLOWO2_02_FULL_39_11</name>
    <dbReference type="NCBI Taxonomy" id="1802001"/>
    <lineage>
        <taxon>Bacteria</taxon>
        <taxon>Candidatus Portnoyibacteriota</taxon>
    </lineage>
</organism>
<dbReference type="Proteomes" id="UP000177126">
    <property type="component" value="Unassembled WGS sequence"/>
</dbReference>
<reference evidence="3 4" key="1">
    <citation type="journal article" date="2016" name="Nat. Commun.">
        <title>Thousands of microbial genomes shed light on interconnected biogeochemical processes in an aquifer system.</title>
        <authorList>
            <person name="Anantharaman K."/>
            <person name="Brown C.T."/>
            <person name="Hug L.A."/>
            <person name="Sharon I."/>
            <person name="Castelle C.J."/>
            <person name="Probst A.J."/>
            <person name="Thomas B.C."/>
            <person name="Singh A."/>
            <person name="Wilkins M.J."/>
            <person name="Karaoz U."/>
            <person name="Brodie E.L."/>
            <person name="Williams K.H."/>
            <person name="Hubbard S.S."/>
            <person name="Banfield J.F."/>
        </authorList>
    </citation>
    <scope>NUCLEOTIDE SEQUENCE [LARGE SCALE GENOMIC DNA]</scope>
</reference>
<dbReference type="Pfam" id="PF00534">
    <property type="entry name" value="Glycos_transf_1"/>
    <property type="match status" value="1"/>
</dbReference>
<sequence>MKIAIFSDTFPPQTNGVANIAYYSAKELANLGHDVFVFTVLPKNKNQKNTAYENITVITLPSIPAMIYPNERFTLPLGFSLRKLKKIKPDIIHTHTPLSVGTEAVLAAKLFKIPLIGTHHTFYDHYLKYLKMDHNLGKKISWRLTAGYYNRCDLVLSPSLSLAEALKTSGLKRPIEIIQNFVDIDIFQPSNDADNKNKLKEKFGIKDKSITYMGRLGYEKSIDQIIRAFALMLKELPDLTLMLIGDGPERANLEKLAENLRIQKNVIFTGFLYKEELARALQANEVFLTASKSENLPLSILEAMAVALPVVSVKENGLAELTKENINGFFAKTDNPEDLAQKTLTILRNQKMKDEFGRASRQIAEKHSLKKIVSLMENAYKKLIKEKS</sequence>
<feature type="domain" description="Glycosyltransferase subfamily 4-like N-terminal" evidence="2">
    <location>
        <begin position="15"/>
        <end position="185"/>
    </location>
</feature>
<dbReference type="InterPro" id="IPR001296">
    <property type="entry name" value="Glyco_trans_1"/>
</dbReference>
<dbReference type="Pfam" id="PF13439">
    <property type="entry name" value="Glyco_transf_4"/>
    <property type="match status" value="1"/>
</dbReference>
<accession>A0A1G2FV32</accession>
<name>A0A1G2FV32_9BACT</name>
<evidence type="ECO:0000313" key="4">
    <source>
        <dbReference type="Proteomes" id="UP000177126"/>
    </source>
</evidence>
<dbReference type="Gene3D" id="3.40.50.2000">
    <property type="entry name" value="Glycogen Phosphorylase B"/>
    <property type="match status" value="2"/>
</dbReference>
<dbReference type="GO" id="GO:0016757">
    <property type="term" value="F:glycosyltransferase activity"/>
    <property type="evidence" value="ECO:0007669"/>
    <property type="project" value="InterPro"/>
</dbReference>
<evidence type="ECO:0008006" key="5">
    <source>
        <dbReference type="Google" id="ProtNLM"/>
    </source>
</evidence>
<dbReference type="InterPro" id="IPR028098">
    <property type="entry name" value="Glyco_trans_4-like_N"/>
</dbReference>
<comment type="caution">
    <text evidence="3">The sequence shown here is derived from an EMBL/GenBank/DDBJ whole genome shotgun (WGS) entry which is preliminary data.</text>
</comment>
<gene>
    <name evidence="3" type="ORF">A3B04_03185</name>
</gene>
<proteinExistence type="predicted"/>
<dbReference type="PANTHER" id="PTHR45947">
    <property type="entry name" value="SULFOQUINOVOSYL TRANSFERASE SQD2"/>
    <property type="match status" value="1"/>
</dbReference>
<dbReference type="EMBL" id="MHNF01000012">
    <property type="protein sequence ID" value="OGZ41460.1"/>
    <property type="molecule type" value="Genomic_DNA"/>
</dbReference>
<dbReference type="PANTHER" id="PTHR45947:SF3">
    <property type="entry name" value="SULFOQUINOVOSYL TRANSFERASE SQD2"/>
    <property type="match status" value="1"/>
</dbReference>
<evidence type="ECO:0000259" key="1">
    <source>
        <dbReference type="Pfam" id="PF00534"/>
    </source>
</evidence>
<evidence type="ECO:0000313" key="3">
    <source>
        <dbReference type="EMBL" id="OGZ41460.1"/>
    </source>
</evidence>
<dbReference type="SUPFAM" id="SSF53756">
    <property type="entry name" value="UDP-Glycosyltransferase/glycogen phosphorylase"/>
    <property type="match status" value="1"/>
</dbReference>
<dbReference type="InterPro" id="IPR050194">
    <property type="entry name" value="Glycosyltransferase_grp1"/>
</dbReference>
<evidence type="ECO:0000259" key="2">
    <source>
        <dbReference type="Pfam" id="PF13439"/>
    </source>
</evidence>
<dbReference type="AlphaFoldDB" id="A0A1G2FV32"/>
<feature type="domain" description="Glycosyl transferase family 1" evidence="1">
    <location>
        <begin position="197"/>
        <end position="362"/>
    </location>
</feature>
<protein>
    <recommendedName>
        <fullName evidence="5">Glycosyl transferase family 1</fullName>
    </recommendedName>
</protein>